<evidence type="ECO:0000259" key="8">
    <source>
        <dbReference type="PROSITE" id="PS50102"/>
    </source>
</evidence>
<feature type="coiled-coil region" evidence="7">
    <location>
        <begin position="97"/>
        <end position="124"/>
    </location>
</feature>
<keyword evidence="7" id="KW-0175">Coiled coil</keyword>
<reference evidence="9" key="1">
    <citation type="submission" date="2021-01" db="EMBL/GenBank/DDBJ databases">
        <authorList>
            <person name="Bezrukov I."/>
        </authorList>
    </citation>
    <scope>NUCLEOTIDE SEQUENCE</scope>
</reference>
<dbReference type="GO" id="GO:0000398">
    <property type="term" value="P:mRNA splicing, via spliceosome"/>
    <property type="evidence" value="ECO:0007669"/>
    <property type="project" value="TreeGrafter"/>
</dbReference>
<dbReference type="PROSITE" id="PS50102">
    <property type="entry name" value="RRM"/>
    <property type="match status" value="1"/>
</dbReference>
<keyword evidence="3 6" id="KW-0694">RNA-binding</keyword>
<dbReference type="InterPro" id="IPR012677">
    <property type="entry name" value="Nucleotide-bd_a/b_plait_sf"/>
</dbReference>
<dbReference type="InterPro" id="IPR035979">
    <property type="entry name" value="RBD_domain_sf"/>
</dbReference>
<dbReference type="FunFam" id="3.30.70.330:FF:000253">
    <property type="entry name" value="splicing factor 3B subunit 6-like protein"/>
    <property type="match status" value="1"/>
</dbReference>
<dbReference type="InterPro" id="IPR034150">
    <property type="entry name" value="SF3B6_RRM"/>
</dbReference>
<dbReference type="Gene3D" id="3.30.70.330">
    <property type="match status" value="1"/>
</dbReference>
<dbReference type="InterPro" id="IPR051847">
    <property type="entry name" value="RNA_proc/Spliceosome_comp"/>
</dbReference>
<evidence type="ECO:0000256" key="2">
    <source>
        <dbReference type="ARBA" id="ARBA00022664"/>
    </source>
</evidence>
<dbReference type="Proteomes" id="UP000682877">
    <property type="component" value="Chromosome 3"/>
</dbReference>
<dbReference type="PANTHER" id="PTHR45880:SF1">
    <property type="entry name" value="RNA-BINDING MOTIF PROTEIN, X-LINKED 2"/>
    <property type="match status" value="1"/>
</dbReference>
<dbReference type="EMBL" id="LR999453">
    <property type="protein sequence ID" value="CAE5982512.1"/>
    <property type="molecule type" value="Genomic_DNA"/>
</dbReference>
<feature type="domain" description="RRM" evidence="8">
    <location>
        <begin position="20"/>
        <end position="95"/>
    </location>
</feature>
<dbReference type="CDD" id="cd12241">
    <property type="entry name" value="RRM_SF3B14"/>
    <property type="match status" value="1"/>
</dbReference>
<dbReference type="InterPro" id="IPR000504">
    <property type="entry name" value="RRM_dom"/>
</dbReference>
<keyword evidence="2" id="KW-0507">mRNA processing</keyword>
<keyword evidence="4" id="KW-0508">mRNA splicing</keyword>
<keyword evidence="5" id="KW-0539">Nucleus</keyword>
<evidence type="ECO:0000313" key="10">
    <source>
        <dbReference type="Proteomes" id="UP000682877"/>
    </source>
</evidence>
<evidence type="ECO:0000256" key="4">
    <source>
        <dbReference type="ARBA" id="ARBA00023187"/>
    </source>
</evidence>
<organism evidence="9 10">
    <name type="scientific">Arabidopsis arenosa</name>
    <name type="common">Sand rock-cress</name>
    <name type="synonym">Cardaminopsis arenosa</name>
    <dbReference type="NCBI Taxonomy" id="38785"/>
    <lineage>
        <taxon>Eukaryota</taxon>
        <taxon>Viridiplantae</taxon>
        <taxon>Streptophyta</taxon>
        <taxon>Embryophyta</taxon>
        <taxon>Tracheophyta</taxon>
        <taxon>Spermatophyta</taxon>
        <taxon>Magnoliopsida</taxon>
        <taxon>eudicotyledons</taxon>
        <taxon>Gunneridae</taxon>
        <taxon>Pentapetalae</taxon>
        <taxon>rosids</taxon>
        <taxon>malvids</taxon>
        <taxon>Brassicales</taxon>
        <taxon>Brassicaceae</taxon>
        <taxon>Camelineae</taxon>
        <taxon>Arabidopsis</taxon>
    </lineage>
</organism>
<keyword evidence="10" id="KW-1185">Reference proteome</keyword>
<evidence type="ECO:0000256" key="6">
    <source>
        <dbReference type="PROSITE-ProRule" id="PRU00176"/>
    </source>
</evidence>
<evidence type="ECO:0000256" key="3">
    <source>
        <dbReference type="ARBA" id="ARBA00022884"/>
    </source>
</evidence>
<dbReference type="AlphaFoldDB" id="A0A8S2A3H8"/>
<evidence type="ECO:0000256" key="5">
    <source>
        <dbReference type="ARBA" id="ARBA00023242"/>
    </source>
</evidence>
<proteinExistence type="predicted"/>
<comment type="subcellular location">
    <subcellularLocation>
        <location evidence="1">Nucleus</location>
    </subcellularLocation>
</comment>
<evidence type="ECO:0000256" key="1">
    <source>
        <dbReference type="ARBA" id="ARBA00004123"/>
    </source>
</evidence>
<sequence length="125" mass="14638">MPPRTEKDRKNPRLPPEVTRLLYVRNLPFSITSEDMYDLFGRYGAIRQIRIGCDKGTKGTAFVVYEDIYDAKRAVDHLSGFNVANRYLIVQYYQHAKMSKKLDLKKEEEEITKLQEKYGVSTKDK</sequence>
<evidence type="ECO:0000313" key="9">
    <source>
        <dbReference type="EMBL" id="CAE5982512.1"/>
    </source>
</evidence>
<dbReference type="GO" id="GO:0071011">
    <property type="term" value="C:precatalytic spliceosome"/>
    <property type="evidence" value="ECO:0007669"/>
    <property type="project" value="TreeGrafter"/>
</dbReference>
<dbReference type="GO" id="GO:0005686">
    <property type="term" value="C:U2 snRNP"/>
    <property type="evidence" value="ECO:0007669"/>
    <property type="project" value="TreeGrafter"/>
</dbReference>
<dbReference type="PANTHER" id="PTHR45880">
    <property type="entry name" value="RNA-BINDING MOTIF PROTEIN, X-LINKED 2"/>
    <property type="match status" value="1"/>
</dbReference>
<dbReference type="Pfam" id="PF00076">
    <property type="entry name" value="RRM_1"/>
    <property type="match status" value="1"/>
</dbReference>
<accession>A0A8S2A3H8</accession>
<evidence type="ECO:0000256" key="7">
    <source>
        <dbReference type="SAM" id="Coils"/>
    </source>
</evidence>
<dbReference type="SMART" id="SM00360">
    <property type="entry name" value="RRM"/>
    <property type="match status" value="1"/>
</dbReference>
<dbReference type="GO" id="GO:0071013">
    <property type="term" value="C:catalytic step 2 spliceosome"/>
    <property type="evidence" value="ECO:0007669"/>
    <property type="project" value="TreeGrafter"/>
</dbReference>
<name>A0A8S2A3H8_ARAAE</name>
<protein>
    <recommendedName>
        <fullName evidence="8">RRM domain-containing protein</fullName>
    </recommendedName>
</protein>
<dbReference type="SUPFAM" id="SSF54928">
    <property type="entry name" value="RNA-binding domain, RBD"/>
    <property type="match status" value="1"/>
</dbReference>
<gene>
    <name evidence="9" type="ORF">AARE701A_LOCUS8620</name>
</gene>
<dbReference type="GO" id="GO:0003723">
    <property type="term" value="F:RNA binding"/>
    <property type="evidence" value="ECO:0007669"/>
    <property type="project" value="UniProtKB-UniRule"/>
</dbReference>